<dbReference type="GO" id="GO:0003700">
    <property type="term" value="F:DNA-binding transcription factor activity"/>
    <property type="evidence" value="ECO:0007669"/>
    <property type="project" value="InterPro"/>
</dbReference>
<feature type="domain" description="HTH deoR-type" evidence="3">
    <location>
        <begin position="3"/>
        <end position="58"/>
    </location>
</feature>
<keyword evidence="1" id="KW-0805">Transcription regulation</keyword>
<protein>
    <recommendedName>
        <fullName evidence="3">HTH deoR-type domain-containing protein</fullName>
    </recommendedName>
</protein>
<dbReference type="PIRSF" id="PIRSF016838">
    <property type="entry name" value="PafC"/>
    <property type="match status" value="1"/>
</dbReference>
<evidence type="ECO:0000256" key="1">
    <source>
        <dbReference type="ARBA" id="ARBA00023015"/>
    </source>
</evidence>
<dbReference type="Gene3D" id="1.10.10.10">
    <property type="entry name" value="Winged helix-like DNA-binding domain superfamily/Winged helix DNA-binding domain"/>
    <property type="match status" value="1"/>
</dbReference>
<evidence type="ECO:0000259" key="3">
    <source>
        <dbReference type="PROSITE" id="PS51000"/>
    </source>
</evidence>
<dbReference type="PANTHER" id="PTHR34580:SF1">
    <property type="entry name" value="PROTEIN PAFC"/>
    <property type="match status" value="1"/>
</dbReference>
<evidence type="ECO:0000313" key="4">
    <source>
        <dbReference type="EMBL" id="GGC53054.1"/>
    </source>
</evidence>
<gene>
    <name evidence="4" type="ORF">GCM10011387_03220</name>
</gene>
<reference evidence="4" key="1">
    <citation type="journal article" date="2014" name="Int. J. Syst. Evol. Microbiol.">
        <title>Complete genome sequence of Corynebacterium casei LMG S-19264T (=DSM 44701T), isolated from a smear-ripened cheese.</title>
        <authorList>
            <consortium name="US DOE Joint Genome Institute (JGI-PGF)"/>
            <person name="Walter F."/>
            <person name="Albersmeier A."/>
            <person name="Kalinowski J."/>
            <person name="Ruckert C."/>
        </authorList>
    </citation>
    <scope>NUCLEOTIDE SEQUENCE</scope>
    <source>
        <strain evidence="4">CGMCC 1.15343</strain>
    </source>
</reference>
<dbReference type="InterPro" id="IPR036390">
    <property type="entry name" value="WH_DNA-bd_sf"/>
</dbReference>
<keyword evidence="5" id="KW-1185">Reference proteome</keyword>
<dbReference type="InterPro" id="IPR036388">
    <property type="entry name" value="WH-like_DNA-bd_sf"/>
</dbReference>
<dbReference type="EMBL" id="BMIL01000001">
    <property type="protein sequence ID" value="GGC53054.1"/>
    <property type="molecule type" value="Genomic_DNA"/>
</dbReference>
<reference evidence="4" key="2">
    <citation type="submission" date="2020-09" db="EMBL/GenBank/DDBJ databases">
        <authorList>
            <person name="Sun Q."/>
            <person name="Zhou Y."/>
        </authorList>
    </citation>
    <scope>NUCLEOTIDE SEQUENCE</scope>
    <source>
        <strain evidence="4">CGMCC 1.15343</strain>
    </source>
</reference>
<proteinExistence type="predicted"/>
<dbReference type="InterPro" id="IPR051534">
    <property type="entry name" value="CBASS_pafABC_assoc_protein"/>
</dbReference>
<evidence type="ECO:0000313" key="5">
    <source>
        <dbReference type="Proteomes" id="UP000651668"/>
    </source>
</evidence>
<organism evidence="4 5">
    <name type="scientific">Pedobacter quisquiliarum</name>
    <dbReference type="NCBI Taxonomy" id="1834438"/>
    <lineage>
        <taxon>Bacteria</taxon>
        <taxon>Pseudomonadati</taxon>
        <taxon>Bacteroidota</taxon>
        <taxon>Sphingobacteriia</taxon>
        <taxon>Sphingobacteriales</taxon>
        <taxon>Sphingobacteriaceae</taxon>
        <taxon>Pedobacter</taxon>
    </lineage>
</organism>
<dbReference type="PANTHER" id="PTHR34580">
    <property type="match status" value="1"/>
</dbReference>
<dbReference type="InterPro" id="IPR028349">
    <property type="entry name" value="PafC-like"/>
</dbReference>
<comment type="caution">
    <text evidence="4">The sequence shown here is derived from an EMBL/GenBank/DDBJ whole genome shotgun (WGS) entry which is preliminary data.</text>
</comment>
<evidence type="ECO:0000256" key="2">
    <source>
        <dbReference type="ARBA" id="ARBA00023163"/>
    </source>
</evidence>
<dbReference type="SUPFAM" id="SSF46785">
    <property type="entry name" value="Winged helix' DNA-binding domain"/>
    <property type="match status" value="1"/>
</dbReference>
<name>A0A916X810_9SPHI</name>
<sequence length="319" mass="36673">MNRLDRLVAILVQLQSRKVLKAQDVADRYEISLRTVYRDMRSLEEAGVPLIGEAGLGYALAAGYRLPPVMFSREEATAFLTAEKLVSKFTDAANSASYQSAMDKIRAVLRSTEQSYLENIDTRIEVLQSKRPTAPLHDNLMQTILKGIADKLLLEINYFSYYRQEQLRRQVEPIGVFYLDNYWHLIAYCRSRNATRDFRFDRISDIKLLDTSFDDVHGPFLNYVKNLYKDVSLLAVQIRVDHNAYRHLGEQKFYQGFIGEEIMPDGVVMDFMTLSLEGFARWYMTMADCAEILSPSRLADRVQELLVAASKKINSFQGC</sequence>
<dbReference type="Proteomes" id="UP000651668">
    <property type="component" value="Unassembled WGS sequence"/>
</dbReference>
<keyword evidence="2" id="KW-0804">Transcription</keyword>
<dbReference type="PROSITE" id="PS51000">
    <property type="entry name" value="HTH_DEOR_2"/>
    <property type="match status" value="1"/>
</dbReference>
<dbReference type="InterPro" id="IPR013196">
    <property type="entry name" value="HTH_11"/>
</dbReference>
<dbReference type="RefSeq" id="WP_188625073.1">
    <property type="nucleotide sequence ID" value="NZ_BMIL01000001.1"/>
</dbReference>
<dbReference type="InterPro" id="IPR026881">
    <property type="entry name" value="WYL_dom"/>
</dbReference>
<dbReference type="PROSITE" id="PS52050">
    <property type="entry name" value="WYL"/>
    <property type="match status" value="1"/>
</dbReference>
<dbReference type="Pfam" id="PF13280">
    <property type="entry name" value="WYL"/>
    <property type="match status" value="1"/>
</dbReference>
<dbReference type="Pfam" id="PF08279">
    <property type="entry name" value="HTH_11"/>
    <property type="match status" value="1"/>
</dbReference>
<dbReference type="AlphaFoldDB" id="A0A916X810"/>
<dbReference type="InterPro" id="IPR001034">
    <property type="entry name" value="DeoR_HTH"/>
</dbReference>
<accession>A0A916X810</accession>